<dbReference type="PANTHER" id="PTHR12558:SF33">
    <property type="entry name" value="BLL7664 PROTEIN"/>
    <property type="match status" value="1"/>
</dbReference>
<dbReference type="SUPFAM" id="SSF48452">
    <property type="entry name" value="TPR-like"/>
    <property type="match status" value="1"/>
</dbReference>
<protein>
    <submittedName>
        <fullName evidence="3">Tetratricopeptide repeat protein</fullName>
    </submittedName>
</protein>
<feature type="repeat" description="TPR" evidence="1">
    <location>
        <begin position="386"/>
        <end position="419"/>
    </location>
</feature>
<feature type="signal peptide" evidence="2">
    <location>
        <begin position="1"/>
        <end position="30"/>
    </location>
</feature>
<evidence type="ECO:0000256" key="1">
    <source>
        <dbReference type="PROSITE-ProRule" id="PRU00339"/>
    </source>
</evidence>
<organism evidence="3 4">
    <name type="scientific">Nocardia xishanensis</name>
    <dbReference type="NCBI Taxonomy" id="238964"/>
    <lineage>
        <taxon>Bacteria</taxon>
        <taxon>Bacillati</taxon>
        <taxon>Actinomycetota</taxon>
        <taxon>Actinomycetes</taxon>
        <taxon>Mycobacteriales</taxon>
        <taxon>Nocardiaceae</taxon>
        <taxon>Nocardia</taxon>
    </lineage>
</organism>
<keyword evidence="1" id="KW-0802">TPR repeat</keyword>
<dbReference type="Pfam" id="PF13181">
    <property type="entry name" value="TPR_8"/>
    <property type="match status" value="1"/>
</dbReference>
<dbReference type="SMART" id="SM00028">
    <property type="entry name" value="TPR"/>
    <property type="match status" value="5"/>
</dbReference>
<dbReference type="InterPro" id="IPR019734">
    <property type="entry name" value="TPR_rpt"/>
</dbReference>
<dbReference type="InterPro" id="IPR011990">
    <property type="entry name" value="TPR-like_helical_dom_sf"/>
</dbReference>
<reference evidence="3 4" key="1">
    <citation type="submission" date="2024-10" db="EMBL/GenBank/DDBJ databases">
        <title>The Natural Products Discovery Center: Release of the First 8490 Sequenced Strains for Exploring Actinobacteria Biosynthetic Diversity.</title>
        <authorList>
            <person name="Kalkreuter E."/>
            <person name="Kautsar S.A."/>
            <person name="Yang D."/>
            <person name="Bader C.D."/>
            <person name="Teijaro C.N."/>
            <person name="Fluegel L."/>
            <person name="Davis C.M."/>
            <person name="Simpson J.R."/>
            <person name="Lauterbach L."/>
            <person name="Steele A.D."/>
            <person name="Gui C."/>
            <person name="Meng S."/>
            <person name="Li G."/>
            <person name="Viehrig K."/>
            <person name="Ye F."/>
            <person name="Su P."/>
            <person name="Kiefer A.F."/>
            <person name="Nichols A."/>
            <person name="Cepeda A.J."/>
            <person name="Yan W."/>
            <person name="Fan B."/>
            <person name="Jiang Y."/>
            <person name="Adhikari A."/>
            <person name="Zheng C.-J."/>
            <person name="Schuster L."/>
            <person name="Cowan T.M."/>
            <person name="Smanski M.J."/>
            <person name="Chevrette M.G."/>
            <person name="De Carvalho L.P.S."/>
            <person name="Shen B."/>
        </authorList>
    </citation>
    <scope>NUCLEOTIDE SEQUENCE [LARGE SCALE GENOMIC DNA]</scope>
    <source>
        <strain evidence="3 4">NPDC019275</strain>
    </source>
</reference>
<dbReference type="RefSeq" id="WP_357405483.1">
    <property type="nucleotide sequence ID" value="NZ_JBEYCD010000006.1"/>
</dbReference>
<proteinExistence type="predicted"/>
<dbReference type="PROSITE" id="PS50005">
    <property type="entry name" value="TPR"/>
    <property type="match status" value="3"/>
</dbReference>
<dbReference type="Pfam" id="PF13432">
    <property type="entry name" value="TPR_16"/>
    <property type="match status" value="1"/>
</dbReference>
<keyword evidence="2" id="KW-0732">Signal</keyword>
<name>A0ABW7X9A5_9NOCA</name>
<keyword evidence="4" id="KW-1185">Reference proteome</keyword>
<sequence>MSVLSRTLRKPVLVLLVLTASIAAALGVTAALPDNSPAARPAYTDPSGPLVARITQTRQQLDRVPGNAIGWAGLGASYVELARVTGDPANYGEAQRALERSLELKPEGNAEALIGLGALANARHDFTAARRYAEQALALRPDSADLYGVLIDALTQLGEADAASAAVQRMLDLRPGVPSFTRAAYDLELRGRTDDARQALRMALAAADTADQIAFCRYHLGELAFNTGNLDEAESHYRSGLLANPANAALRQGTAKVHAARGHLDQAIAEYTALTDRAPLPEYLIELGELLEAAGRPDEAAAEYQAVSAQFRRLEAEGATEYVDAAQLATEHGDPMEAVRLAQLEYGRRQSVITSDVLAWSLHKAGRDSEAIVYADRAASLGWRSATLAYHRGMILAALGEADEATGALSEALRINPHFSPLHAPRARAALEALGTR</sequence>
<feature type="repeat" description="TPR" evidence="1">
    <location>
        <begin position="214"/>
        <end position="247"/>
    </location>
</feature>
<feature type="chain" id="PRO_5045144931" evidence="2">
    <location>
        <begin position="31"/>
        <end position="437"/>
    </location>
</feature>
<dbReference type="EMBL" id="JBIRYO010000027">
    <property type="protein sequence ID" value="MFI2477685.1"/>
    <property type="molecule type" value="Genomic_DNA"/>
</dbReference>
<evidence type="ECO:0000313" key="4">
    <source>
        <dbReference type="Proteomes" id="UP001611415"/>
    </source>
</evidence>
<evidence type="ECO:0000313" key="3">
    <source>
        <dbReference type="EMBL" id="MFI2477685.1"/>
    </source>
</evidence>
<dbReference type="PANTHER" id="PTHR12558">
    <property type="entry name" value="CELL DIVISION CYCLE 16,23,27"/>
    <property type="match status" value="1"/>
</dbReference>
<feature type="repeat" description="TPR" evidence="1">
    <location>
        <begin position="110"/>
        <end position="143"/>
    </location>
</feature>
<dbReference type="Pfam" id="PF14559">
    <property type="entry name" value="TPR_19"/>
    <property type="match status" value="1"/>
</dbReference>
<evidence type="ECO:0000256" key="2">
    <source>
        <dbReference type="SAM" id="SignalP"/>
    </source>
</evidence>
<gene>
    <name evidence="3" type="ORF">ACH49W_30295</name>
</gene>
<dbReference type="Proteomes" id="UP001611415">
    <property type="component" value="Unassembled WGS sequence"/>
</dbReference>
<dbReference type="Gene3D" id="1.25.40.10">
    <property type="entry name" value="Tetratricopeptide repeat domain"/>
    <property type="match status" value="3"/>
</dbReference>
<accession>A0ABW7X9A5</accession>
<comment type="caution">
    <text evidence="3">The sequence shown here is derived from an EMBL/GenBank/DDBJ whole genome shotgun (WGS) entry which is preliminary data.</text>
</comment>